<reference evidence="12" key="1">
    <citation type="submission" date="2021-01" db="EMBL/GenBank/DDBJ databases">
        <authorList>
            <person name="Corre E."/>
            <person name="Pelletier E."/>
            <person name="Niang G."/>
            <person name="Scheremetjew M."/>
            <person name="Finn R."/>
            <person name="Kale V."/>
            <person name="Holt S."/>
            <person name="Cochrane G."/>
            <person name="Meng A."/>
            <person name="Brown T."/>
            <person name="Cohen L."/>
        </authorList>
    </citation>
    <scope>NUCLEOTIDE SEQUENCE</scope>
    <source>
        <strain evidence="12">PLY429</strain>
    </source>
</reference>
<evidence type="ECO:0000256" key="6">
    <source>
        <dbReference type="ARBA" id="ARBA00022640"/>
    </source>
</evidence>
<dbReference type="AlphaFoldDB" id="A0A7S1T984"/>
<keyword evidence="6" id="KW-0934">Plastid</keyword>
<comment type="subcellular location">
    <subcellularLocation>
        <location evidence="2">Plastid</location>
        <location evidence="2">Chloroplast</location>
    </subcellularLocation>
</comment>
<dbReference type="Pfam" id="PF00406">
    <property type="entry name" value="ADK"/>
    <property type="match status" value="1"/>
</dbReference>
<evidence type="ECO:0000256" key="9">
    <source>
        <dbReference type="ARBA" id="ARBA00022777"/>
    </source>
</evidence>
<evidence type="ECO:0000256" key="2">
    <source>
        <dbReference type="ARBA" id="ARBA00004229"/>
    </source>
</evidence>
<dbReference type="HAMAP" id="MF_00235">
    <property type="entry name" value="Adenylate_kinase_Adk"/>
    <property type="match status" value="1"/>
</dbReference>
<dbReference type="GO" id="GO:0005524">
    <property type="term" value="F:ATP binding"/>
    <property type="evidence" value="ECO:0007669"/>
    <property type="project" value="UniProtKB-KW"/>
</dbReference>
<dbReference type="PANTHER" id="PTHR23359">
    <property type="entry name" value="NUCLEOTIDE KINASE"/>
    <property type="match status" value="1"/>
</dbReference>
<keyword evidence="5" id="KW-0150">Chloroplast</keyword>
<keyword evidence="9 11" id="KW-0418">Kinase</keyword>
<dbReference type="InterPro" id="IPR006259">
    <property type="entry name" value="Adenyl_kin_sub"/>
</dbReference>
<comment type="catalytic activity">
    <reaction evidence="1">
        <text>AMP + ATP = 2 ADP</text>
        <dbReference type="Rhea" id="RHEA:12973"/>
        <dbReference type="ChEBI" id="CHEBI:30616"/>
        <dbReference type="ChEBI" id="CHEBI:456215"/>
        <dbReference type="ChEBI" id="CHEBI:456216"/>
        <dbReference type="EC" id="2.7.4.3"/>
    </reaction>
</comment>
<dbReference type="Gene3D" id="3.40.50.300">
    <property type="entry name" value="P-loop containing nucleotide triphosphate hydrolases"/>
    <property type="match status" value="1"/>
</dbReference>
<dbReference type="GO" id="GO:0004017">
    <property type="term" value="F:AMP kinase activity"/>
    <property type="evidence" value="ECO:0007669"/>
    <property type="project" value="UniProtKB-EC"/>
</dbReference>
<dbReference type="InterPro" id="IPR033690">
    <property type="entry name" value="Adenylat_kinase_CS"/>
</dbReference>
<dbReference type="InterPro" id="IPR036193">
    <property type="entry name" value="ADK_active_lid_dom_sf"/>
</dbReference>
<evidence type="ECO:0000256" key="4">
    <source>
        <dbReference type="ARBA" id="ARBA00012955"/>
    </source>
</evidence>
<dbReference type="PRINTS" id="PR00094">
    <property type="entry name" value="ADENYLTKNASE"/>
</dbReference>
<dbReference type="EC" id="2.7.4.3" evidence="4"/>
<evidence type="ECO:0000256" key="1">
    <source>
        <dbReference type="ARBA" id="ARBA00000582"/>
    </source>
</evidence>
<comment type="similarity">
    <text evidence="3 11">Belongs to the adenylate kinase family.</text>
</comment>
<dbReference type="SUPFAM" id="SSF52540">
    <property type="entry name" value="P-loop containing nucleoside triphosphate hydrolases"/>
    <property type="match status" value="1"/>
</dbReference>
<evidence type="ECO:0000313" key="12">
    <source>
        <dbReference type="EMBL" id="CAD9228907.1"/>
    </source>
</evidence>
<accession>A0A7S1T984</accession>
<dbReference type="FunFam" id="3.40.50.300:FF:001694">
    <property type="entry name" value="Adenylate kinase, chloroplastic"/>
    <property type="match status" value="1"/>
</dbReference>
<dbReference type="SUPFAM" id="SSF57774">
    <property type="entry name" value="Microbial and mitochondrial ADK, insert 'zinc finger' domain"/>
    <property type="match status" value="1"/>
</dbReference>
<name>A0A7S1T984_9CHLO</name>
<organism evidence="12">
    <name type="scientific">Tetraselmis chuii</name>
    <dbReference type="NCBI Taxonomy" id="63592"/>
    <lineage>
        <taxon>Eukaryota</taxon>
        <taxon>Viridiplantae</taxon>
        <taxon>Chlorophyta</taxon>
        <taxon>core chlorophytes</taxon>
        <taxon>Chlorodendrophyceae</taxon>
        <taxon>Chlorodendrales</taxon>
        <taxon>Chlorodendraceae</taxon>
        <taxon>Tetraselmis</taxon>
    </lineage>
</organism>
<dbReference type="NCBIfam" id="TIGR01351">
    <property type="entry name" value="adk"/>
    <property type="match status" value="1"/>
</dbReference>
<keyword evidence="10" id="KW-0067">ATP-binding</keyword>
<keyword evidence="8" id="KW-0547">Nucleotide-binding</keyword>
<dbReference type="EMBL" id="HBGG01042763">
    <property type="protein sequence ID" value="CAD9228907.1"/>
    <property type="molecule type" value="Transcribed_RNA"/>
</dbReference>
<evidence type="ECO:0000256" key="3">
    <source>
        <dbReference type="ARBA" id="ARBA00007220"/>
    </source>
</evidence>
<evidence type="ECO:0000256" key="10">
    <source>
        <dbReference type="ARBA" id="ARBA00022840"/>
    </source>
</evidence>
<dbReference type="CDD" id="cd01428">
    <property type="entry name" value="ADK"/>
    <property type="match status" value="1"/>
</dbReference>
<evidence type="ECO:0000256" key="11">
    <source>
        <dbReference type="RuleBase" id="RU003330"/>
    </source>
</evidence>
<proteinExistence type="inferred from homology"/>
<sequence>MSSCISSAAVSGSAVYSGKQQRRAPSVALAGQMPHHARAVLLSTRPKGSQVSLSSNFVAGRPHARRTACKAKVSMAGDGLKRIIISGAPASGKGTQCEKIKEKFGLAHISAGDLLRAEVAAGTEAGKRAEGFMKAGELVPDEVVITMVKNRLAEDDAQTKGWLLDGYPRSASQAAALKEAGIEPDIFLLLEVPDDILIERVVGRRMDPETGKIYHVKYFPPPPEIEDRLTQRSDDNEEAAKNRLATHARNVNAVVDNYKHIMVTVDGNRDKEAVFSDIIEAL</sequence>
<dbReference type="InterPro" id="IPR027417">
    <property type="entry name" value="P-loop_NTPase"/>
</dbReference>
<evidence type="ECO:0000256" key="8">
    <source>
        <dbReference type="ARBA" id="ARBA00022741"/>
    </source>
</evidence>
<keyword evidence="7 11" id="KW-0808">Transferase</keyword>
<dbReference type="PROSITE" id="PS00113">
    <property type="entry name" value="ADENYLATE_KINASE"/>
    <property type="match status" value="1"/>
</dbReference>
<dbReference type="GO" id="GO:0009507">
    <property type="term" value="C:chloroplast"/>
    <property type="evidence" value="ECO:0007669"/>
    <property type="project" value="UniProtKB-SubCell"/>
</dbReference>
<evidence type="ECO:0000256" key="5">
    <source>
        <dbReference type="ARBA" id="ARBA00022528"/>
    </source>
</evidence>
<protein>
    <recommendedName>
        <fullName evidence="4">adenylate kinase</fullName>
        <ecNumber evidence="4">2.7.4.3</ecNumber>
    </recommendedName>
</protein>
<gene>
    <name evidence="12" type="ORF">TCHU04912_LOCUS22085</name>
</gene>
<evidence type="ECO:0000256" key="7">
    <source>
        <dbReference type="ARBA" id="ARBA00022679"/>
    </source>
</evidence>
<dbReference type="InterPro" id="IPR000850">
    <property type="entry name" value="Adenylat/UMP-CMP_kin"/>
</dbReference>